<name>A0A226WPB1_CABSO</name>
<gene>
    <name evidence="2" type="ORF">BSU04_38965</name>
</gene>
<reference evidence="3" key="1">
    <citation type="submission" date="2017-01" db="EMBL/GenBank/DDBJ databases">
        <title>Genome Analysis of Deinococcus marmoris KOPRI26562.</title>
        <authorList>
            <person name="Kim J.H."/>
            <person name="Oh H.-M."/>
        </authorList>
    </citation>
    <scope>NUCLEOTIDE SEQUENCE [LARGE SCALE GENOMIC DNA]</scope>
    <source>
        <strain evidence="3">PAMC 26633</strain>
    </source>
</reference>
<feature type="compositionally biased region" description="Polar residues" evidence="1">
    <location>
        <begin position="9"/>
        <end position="20"/>
    </location>
</feature>
<protein>
    <submittedName>
        <fullName evidence="2">Uncharacterized protein</fullName>
    </submittedName>
</protein>
<dbReference type="Proteomes" id="UP000214720">
    <property type="component" value="Unassembled WGS sequence"/>
</dbReference>
<comment type="caution">
    <text evidence="2">The sequence shown here is derived from an EMBL/GenBank/DDBJ whole genome shotgun (WGS) entry which is preliminary data.</text>
</comment>
<accession>A0A226WPB1</accession>
<evidence type="ECO:0000313" key="2">
    <source>
        <dbReference type="EMBL" id="OXC73041.1"/>
    </source>
</evidence>
<feature type="region of interest" description="Disordered" evidence="1">
    <location>
        <begin position="1"/>
        <end position="48"/>
    </location>
</feature>
<proteinExistence type="predicted"/>
<sequence>MSGSRKNKTSGWQRTTTCSTAAHGAGAPRNQVDHFMQISTDKAVNRST</sequence>
<evidence type="ECO:0000256" key="1">
    <source>
        <dbReference type="SAM" id="MobiDB-lite"/>
    </source>
</evidence>
<organism evidence="2 3">
    <name type="scientific">Caballeronia sordidicola</name>
    <name type="common">Burkholderia sordidicola</name>
    <dbReference type="NCBI Taxonomy" id="196367"/>
    <lineage>
        <taxon>Bacteria</taxon>
        <taxon>Pseudomonadati</taxon>
        <taxon>Pseudomonadota</taxon>
        <taxon>Betaproteobacteria</taxon>
        <taxon>Burkholderiales</taxon>
        <taxon>Burkholderiaceae</taxon>
        <taxon>Caballeronia</taxon>
    </lineage>
</organism>
<feature type="compositionally biased region" description="Polar residues" evidence="1">
    <location>
        <begin position="37"/>
        <end position="48"/>
    </location>
</feature>
<dbReference type="EMBL" id="MTHB01000259">
    <property type="protein sequence ID" value="OXC73041.1"/>
    <property type="molecule type" value="Genomic_DNA"/>
</dbReference>
<dbReference type="AlphaFoldDB" id="A0A226WPB1"/>
<evidence type="ECO:0000313" key="3">
    <source>
        <dbReference type="Proteomes" id="UP000214720"/>
    </source>
</evidence>